<feature type="compositionally biased region" description="Acidic residues" evidence="6">
    <location>
        <begin position="291"/>
        <end position="300"/>
    </location>
</feature>
<dbReference type="GO" id="GO:0043565">
    <property type="term" value="F:sequence-specific DNA binding"/>
    <property type="evidence" value="ECO:0007669"/>
    <property type="project" value="TreeGrafter"/>
</dbReference>
<feature type="compositionally biased region" description="Low complexity" evidence="6">
    <location>
        <begin position="266"/>
        <end position="276"/>
    </location>
</feature>
<gene>
    <name evidence="8" type="ORF">LUZ63_003828</name>
</gene>
<feature type="compositionally biased region" description="Low complexity" evidence="6">
    <location>
        <begin position="15"/>
        <end position="31"/>
    </location>
</feature>
<keyword evidence="9" id="KW-1185">Reference proteome</keyword>
<proteinExistence type="predicted"/>
<dbReference type="AlphaFoldDB" id="A0A9Q0D1E7"/>
<feature type="region of interest" description="Disordered" evidence="6">
    <location>
        <begin position="1"/>
        <end position="75"/>
    </location>
</feature>
<keyword evidence="5" id="KW-0539">Nucleus</keyword>
<keyword evidence="4" id="KW-0804">Transcription</keyword>
<evidence type="ECO:0000259" key="7">
    <source>
        <dbReference type="PROSITE" id="PS51369"/>
    </source>
</evidence>
<evidence type="ECO:0000256" key="4">
    <source>
        <dbReference type="ARBA" id="ARBA00023163"/>
    </source>
</evidence>
<dbReference type="Pfam" id="PF03634">
    <property type="entry name" value="TCP"/>
    <property type="match status" value="1"/>
</dbReference>
<feature type="compositionally biased region" description="Polar residues" evidence="6">
    <location>
        <begin position="42"/>
        <end position="55"/>
    </location>
</feature>
<evidence type="ECO:0000256" key="2">
    <source>
        <dbReference type="ARBA" id="ARBA00023015"/>
    </source>
</evidence>
<evidence type="ECO:0000256" key="1">
    <source>
        <dbReference type="ARBA" id="ARBA00004123"/>
    </source>
</evidence>
<accession>A0A9Q0D1E7</accession>
<organism evidence="8 9">
    <name type="scientific">Rhynchospora breviuscula</name>
    <dbReference type="NCBI Taxonomy" id="2022672"/>
    <lineage>
        <taxon>Eukaryota</taxon>
        <taxon>Viridiplantae</taxon>
        <taxon>Streptophyta</taxon>
        <taxon>Embryophyta</taxon>
        <taxon>Tracheophyta</taxon>
        <taxon>Spermatophyta</taxon>
        <taxon>Magnoliopsida</taxon>
        <taxon>Liliopsida</taxon>
        <taxon>Poales</taxon>
        <taxon>Cyperaceae</taxon>
        <taxon>Cyperoideae</taxon>
        <taxon>Rhynchosporeae</taxon>
        <taxon>Rhynchospora</taxon>
    </lineage>
</organism>
<feature type="region of interest" description="Disordered" evidence="6">
    <location>
        <begin position="220"/>
        <end position="244"/>
    </location>
</feature>
<evidence type="ECO:0000313" key="8">
    <source>
        <dbReference type="EMBL" id="KAJ1704049.1"/>
    </source>
</evidence>
<reference evidence="8" key="1">
    <citation type="journal article" date="2022" name="Cell">
        <title>Repeat-based holocentromeres influence genome architecture and karyotype evolution.</title>
        <authorList>
            <person name="Hofstatter P.G."/>
            <person name="Thangavel G."/>
            <person name="Lux T."/>
            <person name="Neumann P."/>
            <person name="Vondrak T."/>
            <person name="Novak P."/>
            <person name="Zhang M."/>
            <person name="Costa L."/>
            <person name="Castellani M."/>
            <person name="Scott A."/>
            <person name="Toegelov H."/>
            <person name="Fuchs J."/>
            <person name="Mata-Sucre Y."/>
            <person name="Dias Y."/>
            <person name="Vanzela A.L.L."/>
            <person name="Huettel B."/>
            <person name="Almeida C.C.S."/>
            <person name="Simkova H."/>
            <person name="Souza G."/>
            <person name="Pedrosa-Harand A."/>
            <person name="Macas J."/>
            <person name="Mayer K.F.X."/>
            <person name="Houben A."/>
            <person name="Marques A."/>
        </authorList>
    </citation>
    <scope>NUCLEOTIDE SEQUENCE</scope>
    <source>
        <strain evidence="8">RhyBre1mFocal</strain>
    </source>
</reference>
<keyword evidence="2" id="KW-0805">Transcription regulation</keyword>
<evidence type="ECO:0000256" key="3">
    <source>
        <dbReference type="ARBA" id="ARBA00023125"/>
    </source>
</evidence>
<dbReference type="GO" id="GO:0003700">
    <property type="term" value="F:DNA-binding transcription factor activity"/>
    <property type="evidence" value="ECO:0007669"/>
    <property type="project" value="InterPro"/>
</dbReference>
<comment type="caution">
    <text evidence="8">The sequence shown here is derived from an EMBL/GenBank/DDBJ whole genome shotgun (WGS) entry which is preliminary data.</text>
</comment>
<dbReference type="PROSITE" id="PS51369">
    <property type="entry name" value="TCP"/>
    <property type="match status" value="1"/>
</dbReference>
<dbReference type="GO" id="GO:0005634">
    <property type="term" value="C:nucleus"/>
    <property type="evidence" value="ECO:0007669"/>
    <property type="project" value="UniProtKB-SubCell"/>
</dbReference>
<dbReference type="PANTHER" id="PTHR31072">
    <property type="entry name" value="TRANSCRIPTION FACTOR TCP4-RELATED"/>
    <property type="match status" value="1"/>
</dbReference>
<feature type="compositionally biased region" description="Basic and acidic residues" evidence="6">
    <location>
        <begin position="61"/>
        <end position="73"/>
    </location>
</feature>
<evidence type="ECO:0000313" key="9">
    <source>
        <dbReference type="Proteomes" id="UP001151287"/>
    </source>
</evidence>
<protein>
    <recommendedName>
        <fullName evidence="7">TCP domain-containing protein</fullName>
    </recommendedName>
</protein>
<dbReference type="InterPro" id="IPR017887">
    <property type="entry name" value="TF_TCP_subgr"/>
</dbReference>
<dbReference type="EMBL" id="JAMQYH010000001">
    <property type="protein sequence ID" value="KAJ1704049.1"/>
    <property type="molecule type" value="Genomic_DNA"/>
</dbReference>
<dbReference type="InterPro" id="IPR005333">
    <property type="entry name" value="Transcription_factor_TCP"/>
</dbReference>
<feature type="domain" description="TCP" evidence="7">
    <location>
        <begin position="62"/>
        <end position="116"/>
    </location>
</feature>
<dbReference type="OrthoDB" id="1911901at2759"/>
<comment type="subcellular location">
    <subcellularLocation>
        <location evidence="1">Nucleus</location>
    </subcellularLocation>
</comment>
<dbReference type="Proteomes" id="UP001151287">
    <property type="component" value="Unassembled WGS sequence"/>
</dbReference>
<sequence length="300" mass="31317">MDPNPKTLLPHKSDPASSSTQTTPTHQPTSDLQVALIPIQPDPQTRKPTNSNNQLAPKRTSNKDRHTKVDGRGRRIRMPALCAARIFQLTRELGHKSDGETVQWLLQQAEPAILAATGSGTIPASALQSVGPTGLQQVTGPTAQRSSNWGMIGAPGGFLNYPGSGQLAGLSGMELPGGGGFTGFTGLGSNFGNFAAILGPPTGVPHQHHTAQQHQPGLELGLGAQEGPHSGNIGPGVGVLNLNSSSSTQHMLNQLYQQQIGTRGVGNSSANNGNNNRVHGTGQAGQRPEEQEQENSDDSD</sequence>
<feature type="region of interest" description="Disordered" evidence="6">
    <location>
        <begin position="263"/>
        <end position="300"/>
    </location>
</feature>
<name>A0A9Q0D1E7_9POAL</name>
<evidence type="ECO:0000256" key="5">
    <source>
        <dbReference type="ARBA" id="ARBA00023242"/>
    </source>
</evidence>
<keyword evidence="3" id="KW-0238">DNA-binding</keyword>
<dbReference type="PANTHER" id="PTHR31072:SF91">
    <property type="entry name" value="TRANSCRIPTION FACTOR TCP6"/>
    <property type="match status" value="1"/>
</dbReference>
<evidence type="ECO:0000256" key="6">
    <source>
        <dbReference type="SAM" id="MobiDB-lite"/>
    </source>
</evidence>